<sequence length="436" mass="47280">MSDTLTYEHAQHLLAQGDAAALDVFDRLLARDPGDARLWLGKAQALEARGDTAGARLIAEQIARQAPGYLDGLTFLSRLRLAAGEADFAAPFRSAAARAPIDPNIPAAHIETLAGIGHAAEAAEVAAEARRRFPNEPHFALLEAIHAGSAGNLARAEAIFATLSDDRPLRHRHEARHRLRGRDPAAAEALLARVLAIDPWDISAWALRGIAWRLADDARADWLHGQPGLVQLRPLMGGREGLVSDAIAELHKLHAASSMPLGQSLRGGTQTRGILFHRSEPVFSELQESIRATLEGYRAELPLRDDTHPLLRHRDTPWQLRGSWSVRLHGGEGDVQGQGGDYHTAHIHPQGIVSSALYLVVPEEAGDETLQRGWLELGRPPSDLGLDLEPLMAIRPKKAHLALFPSTLYHGTTPFSSGRGALAERMTVAFDVVAAR</sequence>
<organism evidence="1 2">
    <name type="scientific">Erythrobacter dokdonensis DSW-74</name>
    <dbReference type="NCBI Taxonomy" id="1300349"/>
    <lineage>
        <taxon>Bacteria</taxon>
        <taxon>Pseudomonadati</taxon>
        <taxon>Pseudomonadota</taxon>
        <taxon>Alphaproteobacteria</taxon>
        <taxon>Sphingomonadales</taxon>
        <taxon>Erythrobacteraceae</taxon>
        <taxon>Erythrobacter/Porphyrobacter group</taxon>
        <taxon>Erythrobacter</taxon>
    </lineage>
</organism>
<dbReference type="RefSeq" id="WP_068865635.1">
    <property type="nucleotide sequence ID" value="NZ_LZYB01000008.1"/>
</dbReference>
<dbReference type="Pfam" id="PF13759">
    <property type="entry name" value="2OG-FeII_Oxy_5"/>
    <property type="match status" value="1"/>
</dbReference>
<name>A0A1A7BFQ4_9SPHN</name>
<gene>
    <name evidence="1" type="ORF">I603_2616</name>
</gene>
<protein>
    <submittedName>
        <fullName evidence="1">TPR domain protein</fullName>
    </submittedName>
</protein>
<dbReference type="InterPro" id="IPR011990">
    <property type="entry name" value="TPR-like_helical_dom_sf"/>
</dbReference>
<dbReference type="AlphaFoldDB" id="A0A1A7BFQ4"/>
<evidence type="ECO:0000313" key="2">
    <source>
        <dbReference type="Proteomes" id="UP000092484"/>
    </source>
</evidence>
<dbReference type="Proteomes" id="UP000092484">
    <property type="component" value="Unassembled WGS sequence"/>
</dbReference>
<evidence type="ECO:0000313" key="1">
    <source>
        <dbReference type="EMBL" id="OBV10055.1"/>
    </source>
</evidence>
<dbReference type="InterPro" id="IPR012668">
    <property type="entry name" value="CHP02466"/>
</dbReference>
<dbReference type="Pfam" id="PF14559">
    <property type="entry name" value="TPR_19"/>
    <property type="match status" value="1"/>
</dbReference>
<accession>A0A1A7BFQ4</accession>
<dbReference type="SUPFAM" id="SSF48452">
    <property type="entry name" value="TPR-like"/>
    <property type="match status" value="1"/>
</dbReference>
<dbReference type="EMBL" id="LZYB01000008">
    <property type="protein sequence ID" value="OBV10055.1"/>
    <property type="molecule type" value="Genomic_DNA"/>
</dbReference>
<dbReference type="Gene3D" id="1.25.40.10">
    <property type="entry name" value="Tetratricopeptide repeat domain"/>
    <property type="match status" value="1"/>
</dbReference>
<dbReference type="STRING" id="1300349.I603_2616"/>
<comment type="caution">
    <text evidence="1">The sequence shown here is derived from an EMBL/GenBank/DDBJ whole genome shotgun (WGS) entry which is preliminary data.</text>
</comment>
<keyword evidence="2" id="KW-1185">Reference proteome</keyword>
<dbReference type="Gene3D" id="2.60.120.620">
    <property type="entry name" value="q2cbj1_9rhob like domain"/>
    <property type="match status" value="1"/>
</dbReference>
<proteinExistence type="predicted"/>
<dbReference type="PATRIC" id="fig|1300349.4.peg.2606"/>
<reference evidence="1 2" key="1">
    <citation type="submission" date="2016-06" db="EMBL/GenBank/DDBJ databases">
        <title>Genome sequence of Porphyrobacter dokdonensis DSW-74.</title>
        <authorList>
            <person name="Kim J.F."/>
            <person name="Song J.Y."/>
        </authorList>
    </citation>
    <scope>NUCLEOTIDE SEQUENCE [LARGE SCALE GENOMIC DNA]</scope>
    <source>
        <strain evidence="1 2">DSW-74</strain>
    </source>
</reference>